<dbReference type="EC" id="3.4.21.-" evidence="9"/>
<feature type="domain" description="Clip" evidence="12">
    <location>
        <begin position="45"/>
        <end position="104"/>
    </location>
</feature>
<dbReference type="EMBL" id="VIIS01000959">
    <property type="protein sequence ID" value="KAF0303268.1"/>
    <property type="molecule type" value="Genomic_DNA"/>
</dbReference>
<dbReference type="PRINTS" id="PR00722">
    <property type="entry name" value="CHYMOTRYPSIN"/>
</dbReference>
<evidence type="ECO:0000256" key="10">
    <source>
        <dbReference type="RuleBase" id="RU366078"/>
    </source>
</evidence>
<evidence type="ECO:0000259" key="12">
    <source>
        <dbReference type="PROSITE" id="PS51888"/>
    </source>
</evidence>
<dbReference type="InterPro" id="IPR033116">
    <property type="entry name" value="TRYPSIN_SER"/>
</dbReference>
<dbReference type="InterPro" id="IPR001254">
    <property type="entry name" value="Trypsin_dom"/>
</dbReference>
<comment type="subcellular location">
    <subcellularLocation>
        <location evidence="10">Secreted</location>
    </subcellularLocation>
</comment>
<evidence type="ECO:0000256" key="3">
    <source>
        <dbReference type="ARBA" id="ARBA00022729"/>
    </source>
</evidence>
<dbReference type="PROSITE" id="PS00134">
    <property type="entry name" value="TRYPSIN_HIS"/>
    <property type="match status" value="1"/>
</dbReference>
<dbReference type="SUPFAM" id="SSF50494">
    <property type="entry name" value="Trypsin-like serine proteases"/>
    <property type="match status" value="1"/>
</dbReference>
<dbReference type="Pfam" id="PF12032">
    <property type="entry name" value="CLIP"/>
    <property type="match status" value="1"/>
</dbReference>
<comment type="similarity">
    <text evidence="8 10">Belongs to the peptidase S1 family. CLIP subfamily.</text>
</comment>
<sequence length="499" mass="53881">METGRPSVIGLLVVAAVLAGLTCSARAAHDRERRQAPDSGPFVPRCTTADGSDGLCTELRACPPLDHLLRLYKRNQADPFQRLRLRQETLKCHFTAVHDPRVCCKLSAITPVTTKPQMPRLPRLQTAAPVVLDPVTPAPVTPAPQVPFVPPVTPVPAVILPPPATPVPDPILPPPETPAPVPATDPIVTPAPVPPADPAVTPDPVVTPDPAVTPAAPVVPSKLPDESVCGMRTFLSRIFGGQTAEIGAWPWVVSIGYRVSGAREIRWQCGGTLITSHHVVTAAHCVTQLGTSEPLVVRLGELDFNTDPDCLPFNRSHCADRFRDIRIESTRPHELYKGRFGNALEHDIAVIRLARSAEPFTDFVRPVCLPVDLARLRGGADDTIGSRVFITGWGRSANSSESFTPELQEASIRIVAPERCENTYRRSLTAAFGSRLCAGEGTGVDTCRGDSGGPLMTHSPHGTHWYLVGVTSFGTHTCGIREAVYTRVRDYVGWIEKQL</sequence>
<evidence type="ECO:0000256" key="6">
    <source>
        <dbReference type="ARBA" id="ARBA00023157"/>
    </source>
</evidence>
<dbReference type="CDD" id="cd00190">
    <property type="entry name" value="Tryp_SPc"/>
    <property type="match status" value="1"/>
</dbReference>
<dbReference type="InterPro" id="IPR022700">
    <property type="entry name" value="CLIP"/>
</dbReference>
<dbReference type="InterPro" id="IPR038565">
    <property type="entry name" value="CLIP_sf"/>
</dbReference>
<evidence type="ECO:0000256" key="2">
    <source>
        <dbReference type="ARBA" id="ARBA00022670"/>
    </source>
</evidence>
<feature type="signal peptide" evidence="10">
    <location>
        <begin position="1"/>
        <end position="27"/>
    </location>
</feature>
<dbReference type="PROSITE" id="PS51888">
    <property type="entry name" value="CLIP"/>
    <property type="match status" value="1"/>
</dbReference>
<keyword evidence="2 9" id="KW-0645">Protease</keyword>
<dbReference type="PROSITE" id="PS50240">
    <property type="entry name" value="TRYPSIN_DOM"/>
    <property type="match status" value="1"/>
</dbReference>
<dbReference type="InterPro" id="IPR001314">
    <property type="entry name" value="Peptidase_S1A"/>
</dbReference>
<dbReference type="PANTHER" id="PTHR24252">
    <property type="entry name" value="ACROSIN-RELATED"/>
    <property type="match status" value="1"/>
</dbReference>
<keyword evidence="5 9" id="KW-0720">Serine protease</keyword>
<keyword evidence="3 10" id="KW-0732">Signal</keyword>
<feature type="domain" description="Peptidase S1" evidence="11">
    <location>
        <begin position="238"/>
        <end position="499"/>
    </location>
</feature>
<comment type="catalytic activity">
    <reaction evidence="1">
        <text>Preferential cleavage: Arg-|-Xaa, Lys-|-Xaa.</text>
        <dbReference type="EC" id="3.4.21.10"/>
    </reaction>
</comment>
<evidence type="ECO:0000256" key="4">
    <source>
        <dbReference type="ARBA" id="ARBA00022801"/>
    </source>
</evidence>
<dbReference type="SMART" id="SM00020">
    <property type="entry name" value="Tryp_SPc"/>
    <property type="match status" value="1"/>
</dbReference>
<dbReference type="InterPro" id="IPR018114">
    <property type="entry name" value="TRYPSIN_HIS"/>
</dbReference>
<evidence type="ECO:0000256" key="1">
    <source>
        <dbReference type="ARBA" id="ARBA00001656"/>
    </source>
</evidence>
<dbReference type="PROSITE" id="PS00135">
    <property type="entry name" value="TRYPSIN_SER"/>
    <property type="match status" value="1"/>
</dbReference>
<dbReference type="InterPro" id="IPR043504">
    <property type="entry name" value="Peptidase_S1_PA_chymotrypsin"/>
</dbReference>
<dbReference type="GO" id="GO:0006508">
    <property type="term" value="P:proteolysis"/>
    <property type="evidence" value="ECO:0007669"/>
    <property type="project" value="UniProtKB-KW"/>
</dbReference>
<name>A0A6A4WM50_AMPAM</name>
<gene>
    <name evidence="13" type="primary">ea_2</name>
    <name evidence="13" type="ORF">FJT64_024744</name>
</gene>
<keyword evidence="10" id="KW-0964">Secreted</keyword>
<organism evidence="13 14">
    <name type="scientific">Amphibalanus amphitrite</name>
    <name type="common">Striped barnacle</name>
    <name type="synonym">Balanus amphitrite</name>
    <dbReference type="NCBI Taxonomy" id="1232801"/>
    <lineage>
        <taxon>Eukaryota</taxon>
        <taxon>Metazoa</taxon>
        <taxon>Ecdysozoa</taxon>
        <taxon>Arthropoda</taxon>
        <taxon>Crustacea</taxon>
        <taxon>Multicrustacea</taxon>
        <taxon>Cirripedia</taxon>
        <taxon>Thoracica</taxon>
        <taxon>Thoracicalcarea</taxon>
        <taxon>Balanomorpha</taxon>
        <taxon>Balanoidea</taxon>
        <taxon>Balanidae</taxon>
        <taxon>Amphibalaninae</taxon>
        <taxon>Amphibalanus</taxon>
    </lineage>
</organism>
<dbReference type="PANTHER" id="PTHR24252:SF8">
    <property type="entry name" value="ACROSIN"/>
    <property type="match status" value="1"/>
</dbReference>
<keyword evidence="14" id="KW-1185">Reference proteome</keyword>
<dbReference type="GO" id="GO:0005576">
    <property type="term" value="C:extracellular region"/>
    <property type="evidence" value="ECO:0007669"/>
    <property type="project" value="UniProtKB-SubCell"/>
</dbReference>
<evidence type="ECO:0000256" key="7">
    <source>
        <dbReference type="ARBA" id="ARBA00023180"/>
    </source>
</evidence>
<evidence type="ECO:0000256" key="9">
    <source>
        <dbReference type="RuleBase" id="RU363034"/>
    </source>
</evidence>
<dbReference type="OrthoDB" id="6370098at2759"/>
<protein>
    <recommendedName>
        <fullName evidence="10">CLIP domain-containing serine protease</fullName>
        <ecNumber evidence="9">3.4.21.-</ecNumber>
    </recommendedName>
</protein>
<proteinExistence type="inferred from homology"/>
<dbReference type="Proteomes" id="UP000440578">
    <property type="component" value="Unassembled WGS sequence"/>
</dbReference>
<dbReference type="FunFam" id="2.40.10.10:FF:000028">
    <property type="entry name" value="Serine protease easter"/>
    <property type="match status" value="1"/>
</dbReference>
<reference evidence="13 14" key="1">
    <citation type="submission" date="2019-07" db="EMBL/GenBank/DDBJ databases">
        <title>Draft genome assembly of a fouling barnacle, Amphibalanus amphitrite (Darwin, 1854): The first reference genome for Thecostraca.</title>
        <authorList>
            <person name="Kim W."/>
        </authorList>
    </citation>
    <scope>NUCLEOTIDE SEQUENCE [LARGE SCALE GENOMIC DNA]</scope>
    <source>
        <strain evidence="13">SNU_AA5</strain>
        <tissue evidence="13">Soma without cirri and trophi</tissue>
    </source>
</reference>
<evidence type="ECO:0000313" key="14">
    <source>
        <dbReference type="Proteomes" id="UP000440578"/>
    </source>
</evidence>
<keyword evidence="4 9" id="KW-0378">Hydrolase</keyword>
<evidence type="ECO:0000313" key="13">
    <source>
        <dbReference type="EMBL" id="KAF0303268.1"/>
    </source>
</evidence>
<dbReference type="InterPro" id="IPR009003">
    <property type="entry name" value="Peptidase_S1_PA"/>
</dbReference>
<evidence type="ECO:0000256" key="8">
    <source>
        <dbReference type="ARBA" id="ARBA00024195"/>
    </source>
</evidence>
<evidence type="ECO:0000256" key="5">
    <source>
        <dbReference type="ARBA" id="ARBA00022825"/>
    </source>
</evidence>
<keyword evidence="6" id="KW-1015">Disulfide bond</keyword>
<comment type="caution">
    <text evidence="13">The sequence shown here is derived from an EMBL/GenBank/DDBJ whole genome shotgun (WGS) entry which is preliminary data.</text>
</comment>
<dbReference type="AlphaFoldDB" id="A0A6A4WM50"/>
<dbReference type="Pfam" id="PF00089">
    <property type="entry name" value="Trypsin"/>
    <property type="match status" value="1"/>
</dbReference>
<dbReference type="Gene3D" id="2.40.10.10">
    <property type="entry name" value="Trypsin-like serine proteases"/>
    <property type="match status" value="2"/>
</dbReference>
<dbReference type="Gene3D" id="3.30.1640.30">
    <property type="match status" value="1"/>
</dbReference>
<accession>A0A6A4WM50</accession>
<comment type="domain">
    <text evidence="10">The clip domain consists of 35-55 residues which are 'knitted' together usually by 3 conserved disulfide bonds forming a clip-like compact structure.</text>
</comment>
<feature type="chain" id="PRO_5025708502" description="CLIP domain-containing serine protease" evidence="10">
    <location>
        <begin position="28"/>
        <end position="499"/>
    </location>
</feature>
<dbReference type="FunFam" id="2.40.10.10:FF:000002">
    <property type="entry name" value="Transmembrane protease serine"/>
    <property type="match status" value="1"/>
</dbReference>
<keyword evidence="7" id="KW-0325">Glycoprotein</keyword>
<evidence type="ECO:0000259" key="11">
    <source>
        <dbReference type="PROSITE" id="PS50240"/>
    </source>
</evidence>
<dbReference type="GO" id="GO:0004252">
    <property type="term" value="F:serine-type endopeptidase activity"/>
    <property type="evidence" value="ECO:0007669"/>
    <property type="project" value="UniProtKB-UniRule"/>
</dbReference>